<keyword evidence="2" id="KW-0376">Hydrogen peroxide</keyword>
<protein>
    <recommendedName>
        <fullName evidence="3">Fungal ligninase C-terminal domain-containing protein</fullName>
    </recommendedName>
</protein>
<keyword evidence="5" id="KW-1185">Reference proteome</keyword>
<name>A0A9P5Z3A7_9AGAR</name>
<gene>
    <name evidence="4" type="ORF">BDN70DRAFT_931813</name>
</gene>
<dbReference type="Pfam" id="PF11895">
    <property type="entry name" value="Peroxidase_ext"/>
    <property type="match status" value="1"/>
</dbReference>
<proteinExistence type="predicted"/>
<dbReference type="GO" id="GO:0042744">
    <property type="term" value="P:hydrogen peroxide catabolic process"/>
    <property type="evidence" value="ECO:0007669"/>
    <property type="project" value="UniProtKB-KW"/>
</dbReference>
<dbReference type="PRINTS" id="PR00462">
    <property type="entry name" value="LIGNINASE"/>
</dbReference>
<keyword evidence="2" id="KW-0560">Oxidoreductase</keyword>
<feature type="domain" description="Fungal ligninase C-terminal" evidence="3">
    <location>
        <begin position="57"/>
        <end position="101"/>
    </location>
</feature>
<dbReference type="Gene3D" id="1.10.420.10">
    <property type="entry name" value="Peroxidase, domain 2"/>
    <property type="match status" value="1"/>
</dbReference>
<dbReference type="GO" id="GO:0020037">
    <property type="term" value="F:heme binding"/>
    <property type="evidence" value="ECO:0007669"/>
    <property type="project" value="InterPro"/>
</dbReference>
<organism evidence="4 5">
    <name type="scientific">Pholiota conissans</name>
    <dbReference type="NCBI Taxonomy" id="109636"/>
    <lineage>
        <taxon>Eukaryota</taxon>
        <taxon>Fungi</taxon>
        <taxon>Dikarya</taxon>
        <taxon>Basidiomycota</taxon>
        <taxon>Agaricomycotina</taxon>
        <taxon>Agaricomycetes</taxon>
        <taxon>Agaricomycetidae</taxon>
        <taxon>Agaricales</taxon>
        <taxon>Agaricineae</taxon>
        <taxon>Strophariaceae</taxon>
        <taxon>Pholiota</taxon>
    </lineage>
</organism>
<reference evidence="4" key="1">
    <citation type="submission" date="2020-11" db="EMBL/GenBank/DDBJ databases">
        <authorList>
            <consortium name="DOE Joint Genome Institute"/>
            <person name="Ahrendt S."/>
            <person name="Riley R."/>
            <person name="Andreopoulos W."/>
            <person name="Labutti K."/>
            <person name="Pangilinan J."/>
            <person name="Ruiz-Duenas F.J."/>
            <person name="Barrasa J.M."/>
            <person name="Sanchez-Garcia M."/>
            <person name="Camarero S."/>
            <person name="Miyauchi S."/>
            <person name="Serrano A."/>
            <person name="Linde D."/>
            <person name="Babiker R."/>
            <person name="Drula E."/>
            <person name="Ayuso-Fernandez I."/>
            <person name="Pacheco R."/>
            <person name="Padilla G."/>
            <person name="Ferreira P."/>
            <person name="Barriuso J."/>
            <person name="Kellner H."/>
            <person name="Castanera R."/>
            <person name="Alfaro M."/>
            <person name="Ramirez L."/>
            <person name="Pisabarro A.G."/>
            <person name="Kuo A."/>
            <person name="Tritt A."/>
            <person name="Lipzen A."/>
            <person name="He G."/>
            <person name="Yan M."/>
            <person name="Ng V."/>
            <person name="Cullen D."/>
            <person name="Martin F."/>
            <person name="Rosso M.-N."/>
            <person name="Henrissat B."/>
            <person name="Hibbett D."/>
            <person name="Martinez A.T."/>
            <person name="Grigoriev I.V."/>
        </authorList>
    </citation>
    <scope>NUCLEOTIDE SEQUENCE</scope>
    <source>
        <strain evidence="4">CIRM-BRFM 674</strain>
    </source>
</reference>
<dbReference type="Proteomes" id="UP000807469">
    <property type="component" value="Unassembled WGS sequence"/>
</dbReference>
<dbReference type="EMBL" id="MU155196">
    <property type="protein sequence ID" value="KAF9480347.1"/>
    <property type="molecule type" value="Genomic_DNA"/>
</dbReference>
<keyword evidence="1" id="KW-0106">Calcium</keyword>
<evidence type="ECO:0000256" key="2">
    <source>
        <dbReference type="ARBA" id="ARBA00023324"/>
    </source>
</evidence>
<dbReference type="InterPro" id="IPR001621">
    <property type="entry name" value="Ligninase"/>
</dbReference>
<dbReference type="GO" id="GO:0004601">
    <property type="term" value="F:peroxidase activity"/>
    <property type="evidence" value="ECO:0007669"/>
    <property type="project" value="InterPro"/>
</dbReference>
<keyword evidence="2" id="KW-0575">Peroxidase</keyword>
<dbReference type="InterPro" id="IPR024589">
    <property type="entry name" value="Ligninase_C"/>
</dbReference>
<evidence type="ECO:0000313" key="4">
    <source>
        <dbReference type="EMBL" id="KAF9480347.1"/>
    </source>
</evidence>
<dbReference type="AlphaFoldDB" id="A0A9P5Z3A7"/>
<evidence type="ECO:0000259" key="3">
    <source>
        <dbReference type="Pfam" id="PF11895"/>
    </source>
</evidence>
<evidence type="ECO:0000313" key="5">
    <source>
        <dbReference type="Proteomes" id="UP000807469"/>
    </source>
</evidence>
<accession>A0A9P5Z3A7</accession>
<comment type="caution">
    <text evidence="4">The sequence shown here is derived from an EMBL/GenBank/DDBJ whole genome shotgun (WGS) entry which is preliminary data.</text>
</comment>
<sequence>MAASEISSAIEMGIKAGLFLYNLLRTFLEVLLEGTCFPGNGSQPGEVFSPLAGEMRPQPFAGSIKFPASFSNADLQLACPTLCFPNIQTVAAPAPTVAPVPGSEVANV</sequence>
<dbReference type="GO" id="GO:0006979">
    <property type="term" value="P:response to oxidative stress"/>
    <property type="evidence" value="ECO:0007669"/>
    <property type="project" value="InterPro"/>
</dbReference>
<evidence type="ECO:0000256" key="1">
    <source>
        <dbReference type="ARBA" id="ARBA00022837"/>
    </source>
</evidence>